<dbReference type="Gramene" id="KCW84658">
    <property type="protein sequence ID" value="KCW84658"/>
    <property type="gene ID" value="EUGRSUZ_B01482"/>
</dbReference>
<sequence>MTEYRKARLDFPYIRPSKQGRGLASHLCVTCQDQFHVCCPLLLSCLGSFETLCALPLFLICLLALEHHMPTRCLRKLL</sequence>
<dbReference type="EMBL" id="KK198754">
    <property type="protein sequence ID" value="KCW84658.1"/>
    <property type="molecule type" value="Genomic_DNA"/>
</dbReference>
<accession>A0A059D1P2</accession>
<proteinExistence type="predicted"/>
<gene>
    <name evidence="1" type="ORF">EUGRSUZ_B01482</name>
</gene>
<evidence type="ECO:0000313" key="1">
    <source>
        <dbReference type="EMBL" id="KCW84658.1"/>
    </source>
</evidence>
<organism evidence="1">
    <name type="scientific">Eucalyptus grandis</name>
    <name type="common">Flooded gum</name>
    <dbReference type="NCBI Taxonomy" id="71139"/>
    <lineage>
        <taxon>Eukaryota</taxon>
        <taxon>Viridiplantae</taxon>
        <taxon>Streptophyta</taxon>
        <taxon>Embryophyta</taxon>
        <taxon>Tracheophyta</taxon>
        <taxon>Spermatophyta</taxon>
        <taxon>Magnoliopsida</taxon>
        <taxon>eudicotyledons</taxon>
        <taxon>Gunneridae</taxon>
        <taxon>Pentapetalae</taxon>
        <taxon>rosids</taxon>
        <taxon>malvids</taxon>
        <taxon>Myrtales</taxon>
        <taxon>Myrtaceae</taxon>
        <taxon>Myrtoideae</taxon>
        <taxon>Eucalypteae</taxon>
        <taxon>Eucalyptus</taxon>
    </lineage>
</organism>
<dbReference type="AlphaFoldDB" id="A0A059D1P2"/>
<protein>
    <submittedName>
        <fullName evidence="1">Uncharacterized protein</fullName>
    </submittedName>
</protein>
<reference evidence="1" key="1">
    <citation type="submission" date="2013-07" db="EMBL/GenBank/DDBJ databases">
        <title>The genome of Eucalyptus grandis.</title>
        <authorList>
            <person name="Schmutz J."/>
            <person name="Hayes R."/>
            <person name="Myburg A."/>
            <person name="Tuskan G."/>
            <person name="Grattapaglia D."/>
            <person name="Rokhsar D.S."/>
        </authorList>
    </citation>
    <scope>NUCLEOTIDE SEQUENCE</scope>
    <source>
        <tissue evidence="1">Leaf extractions</tissue>
    </source>
</reference>
<dbReference type="InParanoid" id="A0A059D1P2"/>
<name>A0A059D1P2_EUCGR</name>